<keyword evidence="4" id="KW-0808">Transferase</keyword>
<dbReference type="CDD" id="cd13959">
    <property type="entry name" value="PT_UbiA_COQ2"/>
    <property type="match status" value="1"/>
</dbReference>
<sequence>MEEDKGRNNSSTSAKQDENQDSLPRRRLGTLAATLVHNSSSLVQPYLKLMRIDRPIGSWLLFWPCGWGIAMSTPPGSFPDPHMLILFGIGAVVMRGAGCTINDMWDRDIDGKVSRTKDRPLVSGALSQFDALVFLAGQLGFGLLVLLQLNWYTVLLGASSLGKYCVNYG</sequence>
<dbReference type="InterPro" id="IPR039653">
    <property type="entry name" value="Prenyltransferase"/>
</dbReference>
<dbReference type="PROSITE" id="PS00943">
    <property type="entry name" value="UBIA"/>
    <property type="match status" value="1"/>
</dbReference>
<keyword evidence="7 9" id="KW-0472">Membrane</keyword>
<dbReference type="GO" id="GO:0005743">
    <property type="term" value="C:mitochondrial inner membrane"/>
    <property type="evidence" value="ECO:0007669"/>
    <property type="project" value="TreeGrafter"/>
</dbReference>
<dbReference type="AlphaFoldDB" id="A0A7R8VVU2"/>
<accession>A0A7R8VVU2</accession>
<evidence type="ECO:0000256" key="6">
    <source>
        <dbReference type="ARBA" id="ARBA00022989"/>
    </source>
</evidence>
<evidence type="ECO:0000256" key="7">
    <source>
        <dbReference type="ARBA" id="ARBA00023136"/>
    </source>
</evidence>
<feature type="transmembrane region" description="Helical" evidence="9">
    <location>
        <begin position="84"/>
        <end position="105"/>
    </location>
</feature>
<evidence type="ECO:0000256" key="2">
    <source>
        <dbReference type="ARBA" id="ARBA00004141"/>
    </source>
</evidence>
<dbReference type="GO" id="GO:0016765">
    <property type="term" value="F:transferase activity, transferring alkyl or aryl (other than methyl) groups"/>
    <property type="evidence" value="ECO:0007669"/>
    <property type="project" value="InterPro"/>
</dbReference>
<feature type="transmembrane region" description="Helical" evidence="9">
    <location>
        <begin position="126"/>
        <end position="147"/>
    </location>
</feature>
<evidence type="ECO:0000256" key="3">
    <source>
        <dbReference type="ARBA" id="ARBA00005985"/>
    </source>
</evidence>
<evidence type="ECO:0000256" key="8">
    <source>
        <dbReference type="SAM" id="MobiDB-lite"/>
    </source>
</evidence>
<protein>
    <submittedName>
        <fullName evidence="10">Uncharacterized protein</fullName>
    </submittedName>
</protein>
<dbReference type="InterPro" id="IPR044878">
    <property type="entry name" value="UbiA_sf"/>
</dbReference>
<dbReference type="InterPro" id="IPR030470">
    <property type="entry name" value="UbiA_prenylTrfase_CS"/>
</dbReference>
<dbReference type="Gene3D" id="1.10.357.140">
    <property type="entry name" value="UbiA prenyltransferase"/>
    <property type="match status" value="1"/>
</dbReference>
<reference evidence="10" key="1">
    <citation type="submission" date="2020-11" db="EMBL/GenBank/DDBJ databases">
        <authorList>
            <person name="Tran Van P."/>
        </authorList>
    </citation>
    <scope>NUCLEOTIDE SEQUENCE</scope>
</reference>
<evidence type="ECO:0000256" key="1">
    <source>
        <dbReference type="ARBA" id="ARBA00001946"/>
    </source>
</evidence>
<gene>
    <name evidence="10" type="ORF">TDIB3V08_LOCUS11861</name>
</gene>
<evidence type="ECO:0000256" key="4">
    <source>
        <dbReference type="ARBA" id="ARBA00022679"/>
    </source>
</evidence>
<evidence type="ECO:0000256" key="9">
    <source>
        <dbReference type="SAM" id="Phobius"/>
    </source>
</evidence>
<evidence type="ECO:0000256" key="5">
    <source>
        <dbReference type="ARBA" id="ARBA00022692"/>
    </source>
</evidence>
<dbReference type="Pfam" id="PF01040">
    <property type="entry name" value="UbiA"/>
    <property type="match status" value="1"/>
</dbReference>
<feature type="transmembrane region" description="Helical" evidence="9">
    <location>
        <begin position="56"/>
        <end position="72"/>
    </location>
</feature>
<proteinExistence type="inferred from homology"/>
<comment type="similarity">
    <text evidence="3">Belongs to the UbiA prenyltransferase family.</text>
</comment>
<dbReference type="InterPro" id="IPR000537">
    <property type="entry name" value="UbiA_prenyltransferase"/>
</dbReference>
<dbReference type="PANTHER" id="PTHR11048">
    <property type="entry name" value="PRENYLTRANSFERASES"/>
    <property type="match status" value="1"/>
</dbReference>
<dbReference type="GO" id="GO:0006744">
    <property type="term" value="P:ubiquinone biosynthetic process"/>
    <property type="evidence" value="ECO:0007669"/>
    <property type="project" value="TreeGrafter"/>
</dbReference>
<organism evidence="10">
    <name type="scientific">Timema douglasi</name>
    <name type="common">Walking stick</name>
    <dbReference type="NCBI Taxonomy" id="61478"/>
    <lineage>
        <taxon>Eukaryota</taxon>
        <taxon>Metazoa</taxon>
        <taxon>Ecdysozoa</taxon>
        <taxon>Arthropoda</taxon>
        <taxon>Hexapoda</taxon>
        <taxon>Insecta</taxon>
        <taxon>Pterygota</taxon>
        <taxon>Neoptera</taxon>
        <taxon>Polyneoptera</taxon>
        <taxon>Phasmatodea</taxon>
        <taxon>Timematodea</taxon>
        <taxon>Timematoidea</taxon>
        <taxon>Timematidae</taxon>
        <taxon>Timema</taxon>
    </lineage>
</organism>
<comment type="subcellular location">
    <subcellularLocation>
        <location evidence="2">Membrane</location>
        <topology evidence="2">Multi-pass membrane protein</topology>
    </subcellularLocation>
</comment>
<name>A0A7R8VVU2_TIMDO</name>
<feature type="region of interest" description="Disordered" evidence="8">
    <location>
        <begin position="1"/>
        <end position="24"/>
    </location>
</feature>
<dbReference type="PANTHER" id="PTHR11048:SF28">
    <property type="entry name" value="4-HYDROXYBENZOATE POLYPRENYLTRANSFERASE, MITOCHONDRIAL"/>
    <property type="match status" value="1"/>
</dbReference>
<keyword evidence="6 9" id="KW-1133">Transmembrane helix</keyword>
<evidence type="ECO:0000313" key="10">
    <source>
        <dbReference type="EMBL" id="CAD7205711.1"/>
    </source>
</evidence>
<keyword evidence="5 9" id="KW-0812">Transmembrane</keyword>
<comment type="cofactor">
    <cofactor evidence="1">
        <name>Mg(2+)</name>
        <dbReference type="ChEBI" id="CHEBI:18420"/>
    </cofactor>
</comment>
<dbReference type="EMBL" id="OA576410">
    <property type="protein sequence ID" value="CAD7205711.1"/>
    <property type="molecule type" value="Genomic_DNA"/>
</dbReference>